<feature type="transmembrane region" description="Helical" evidence="7">
    <location>
        <begin position="204"/>
        <end position="223"/>
    </location>
</feature>
<dbReference type="SUPFAM" id="SSF161098">
    <property type="entry name" value="MetI-like"/>
    <property type="match status" value="1"/>
</dbReference>
<evidence type="ECO:0000256" key="6">
    <source>
        <dbReference type="ARBA" id="ARBA00023136"/>
    </source>
</evidence>
<protein>
    <submittedName>
        <fullName evidence="10">ABC transporter permease</fullName>
    </submittedName>
</protein>
<feature type="domain" description="ABC transmembrane type-1" evidence="9">
    <location>
        <begin position="122"/>
        <end position="327"/>
    </location>
</feature>
<comment type="similarity">
    <text evidence="7">Belongs to the binding-protein-dependent transport system permease family.</text>
</comment>
<feature type="transmembrane region" description="Helical" evidence="7">
    <location>
        <begin position="253"/>
        <end position="274"/>
    </location>
</feature>
<dbReference type="AlphaFoldDB" id="A0A5B7WXA6"/>
<evidence type="ECO:0000259" key="9">
    <source>
        <dbReference type="PROSITE" id="PS50928"/>
    </source>
</evidence>
<comment type="subcellular location">
    <subcellularLocation>
        <location evidence="1 7">Cell membrane</location>
        <topology evidence="1 7">Multi-pass membrane protein</topology>
    </subcellularLocation>
</comment>
<dbReference type="Proteomes" id="UP000307000">
    <property type="component" value="Chromosome"/>
</dbReference>
<dbReference type="EMBL" id="CP034412">
    <property type="protein sequence ID" value="QCY48542.1"/>
    <property type="molecule type" value="Genomic_DNA"/>
</dbReference>
<evidence type="ECO:0000256" key="1">
    <source>
        <dbReference type="ARBA" id="ARBA00004651"/>
    </source>
</evidence>
<dbReference type="PANTHER" id="PTHR43163">
    <property type="entry name" value="DIPEPTIDE TRANSPORT SYSTEM PERMEASE PROTEIN DPPB-RELATED"/>
    <property type="match status" value="1"/>
</dbReference>
<dbReference type="Gene3D" id="1.10.3720.10">
    <property type="entry name" value="MetI-like"/>
    <property type="match status" value="1"/>
</dbReference>
<dbReference type="Pfam" id="PF00528">
    <property type="entry name" value="BPD_transp_1"/>
    <property type="match status" value="1"/>
</dbReference>
<accession>A0A5B7WXA6</accession>
<feature type="transmembrane region" description="Helical" evidence="7">
    <location>
        <begin position="36"/>
        <end position="57"/>
    </location>
</feature>
<dbReference type="InterPro" id="IPR045621">
    <property type="entry name" value="BPD_transp_1_N"/>
</dbReference>
<keyword evidence="2 7" id="KW-0813">Transport</keyword>
<evidence type="ECO:0000256" key="7">
    <source>
        <dbReference type="RuleBase" id="RU363032"/>
    </source>
</evidence>
<dbReference type="PROSITE" id="PS50928">
    <property type="entry name" value="ABC_TM1"/>
    <property type="match status" value="1"/>
</dbReference>
<dbReference type="CDD" id="cd06261">
    <property type="entry name" value="TM_PBP2"/>
    <property type="match status" value="1"/>
</dbReference>
<evidence type="ECO:0000256" key="2">
    <source>
        <dbReference type="ARBA" id="ARBA00022448"/>
    </source>
</evidence>
<feature type="transmembrane region" description="Helical" evidence="7">
    <location>
        <begin position="128"/>
        <end position="150"/>
    </location>
</feature>
<feature type="region of interest" description="Disordered" evidence="8">
    <location>
        <begin position="1"/>
        <end position="20"/>
    </location>
</feature>
<evidence type="ECO:0000256" key="3">
    <source>
        <dbReference type="ARBA" id="ARBA00022475"/>
    </source>
</evidence>
<dbReference type="RefSeq" id="WP_138927042.1">
    <property type="nucleotide sequence ID" value="NZ_CP034412.1"/>
</dbReference>
<feature type="transmembrane region" description="Helical" evidence="7">
    <location>
        <begin position="162"/>
        <end position="192"/>
    </location>
</feature>
<proteinExistence type="inferred from homology"/>
<reference evidence="10 11" key="1">
    <citation type="submission" date="2018-12" db="EMBL/GenBank/DDBJ databases">
        <title>Complete Genome Sequence of Glutamicibacter creatinolyticus strain LGCM259,isolated from an abscess of a 12-year-old mare in Italy.</title>
        <authorList>
            <person name="Santos R.G."/>
            <person name="Silva A.L."/>
            <person name="Seyffert N."/>
            <person name="Castro T.L.P."/>
            <person name="Attili A.R."/>
            <person name="Rifici C."/>
            <person name="Mazzullo G."/>
            <person name="Brenig B."/>
            <person name="Venanzi F."/>
            <person name="Azevedo V."/>
        </authorList>
    </citation>
    <scope>NUCLEOTIDE SEQUENCE [LARGE SCALE GENOMIC DNA]</scope>
    <source>
        <strain evidence="10 11">LGCM 259</strain>
    </source>
</reference>
<evidence type="ECO:0000256" key="8">
    <source>
        <dbReference type="SAM" id="MobiDB-lite"/>
    </source>
</evidence>
<dbReference type="InterPro" id="IPR035906">
    <property type="entry name" value="MetI-like_sf"/>
</dbReference>
<keyword evidence="6 7" id="KW-0472">Membrane</keyword>
<organism evidence="10 11">
    <name type="scientific">Glutamicibacter creatinolyticus</name>
    <dbReference type="NCBI Taxonomy" id="162496"/>
    <lineage>
        <taxon>Bacteria</taxon>
        <taxon>Bacillati</taxon>
        <taxon>Actinomycetota</taxon>
        <taxon>Actinomycetes</taxon>
        <taxon>Micrococcales</taxon>
        <taxon>Micrococcaceae</taxon>
        <taxon>Glutamicibacter</taxon>
    </lineage>
</organism>
<dbReference type="KEGG" id="gcr:GcLGCM259_2835"/>
<dbReference type="PANTHER" id="PTHR43163:SF6">
    <property type="entry name" value="DIPEPTIDE TRANSPORT SYSTEM PERMEASE PROTEIN DPPB-RELATED"/>
    <property type="match status" value="1"/>
</dbReference>
<name>A0A5B7WXA6_9MICC</name>
<dbReference type="GO" id="GO:0071916">
    <property type="term" value="F:dipeptide transmembrane transporter activity"/>
    <property type="evidence" value="ECO:0007669"/>
    <property type="project" value="TreeGrafter"/>
</dbReference>
<evidence type="ECO:0000313" key="11">
    <source>
        <dbReference type="Proteomes" id="UP000307000"/>
    </source>
</evidence>
<sequence length="340" mass="36347">MTTVGVTDPQLEPRRTRASLRQRTSHPWSAFLLRRLGGLVLSFVILVIVTFLIVPLLPGDPAVVAAGDGATVEQIESTRTALGLDQPFLAQFWQYVVGVFTLDMGDSFASGTTVTAAILARLPFTAEIAMLAISCMLVIGVPLGMGTALLTRGGRRAWADHLFNGITSFIFAVPNYVLATLLIFVFAIRLGWFPASGAATLGSLVLPTAAVMIGPTCVIARIVRREAAGILEQDYVRTARGWRLSTWHVNSRYVLPNLLTTTLTLAGLLLAGMLGGTVVVETVFGWPGVGKGIVDAIISRDYPMIRATILLLGMLATVLVLVVDIILALIDPRNLKAGAE</sequence>
<keyword evidence="11" id="KW-1185">Reference proteome</keyword>
<keyword evidence="5 7" id="KW-1133">Transmembrane helix</keyword>
<gene>
    <name evidence="10" type="ORF">GcLGCM259_2835</name>
</gene>
<dbReference type="InterPro" id="IPR000515">
    <property type="entry name" value="MetI-like"/>
</dbReference>
<evidence type="ECO:0000313" key="10">
    <source>
        <dbReference type="EMBL" id="QCY48542.1"/>
    </source>
</evidence>
<dbReference type="Pfam" id="PF19300">
    <property type="entry name" value="BPD_transp_1_N"/>
    <property type="match status" value="1"/>
</dbReference>
<dbReference type="GO" id="GO:0005886">
    <property type="term" value="C:plasma membrane"/>
    <property type="evidence" value="ECO:0007669"/>
    <property type="project" value="UniProtKB-SubCell"/>
</dbReference>
<feature type="transmembrane region" description="Helical" evidence="7">
    <location>
        <begin position="309"/>
        <end position="330"/>
    </location>
</feature>
<evidence type="ECO:0000256" key="4">
    <source>
        <dbReference type="ARBA" id="ARBA00022692"/>
    </source>
</evidence>
<evidence type="ECO:0000256" key="5">
    <source>
        <dbReference type="ARBA" id="ARBA00022989"/>
    </source>
</evidence>
<keyword evidence="3" id="KW-1003">Cell membrane</keyword>
<keyword evidence="4 7" id="KW-0812">Transmembrane</keyword>